<dbReference type="AlphaFoldDB" id="A0A643BSR7"/>
<keyword evidence="3" id="KW-1185">Reference proteome</keyword>
<sequence length="95" mass="9675">DLVPRDYTEALGTGRRRLQAGDLHQPDGHWAREAASGGVQGQGGGCGGEAGGPLSGPGGHARRLVPEAGDRHVGPPAGAGQRGRAHFHRGQRLCG</sequence>
<proteinExistence type="predicted"/>
<gene>
    <name evidence="2" type="ORF">E2I00_004600</name>
</gene>
<dbReference type="EMBL" id="SGJD01005190">
    <property type="protein sequence ID" value="KAB0390635.1"/>
    <property type="molecule type" value="Genomic_DNA"/>
</dbReference>
<protein>
    <submittedName>
        <fullName evidence="2">Uncharacterized protein</fullName>
    </submittedName>
</protein>
<feature type="compositionally biased region" description="Basic residues" evidence="1">
    <location>
        <begin position="83"/>
        <end position="95"/>
    </location>
</feature>
<organism evidence="2 3">
    <name type="scientific">Balaenoptera physalus</name>
    <name type="common">Fin whale</name>
    <name type="synonym">Balaena physalus</name>
    <dbReference type="NCBI Taxonomy" id="9770"/>
    <lineage>
        <taxon>Eukaryota</taxon>
        <taxon>Metazoa</taxon>
        <taxon>Chordata</taxon>
        <taxon>Craniata</taxon>
        <taxon>Vertebrata</taxon>
        <taxon>Euteleostomi</taxon>
        <taxon>Mammalia</taxon>
        <taxon>Eutheria</taxon>
        <taxon>Laurasiatheria</taxon>
        <taxon>Artiodactyla</taxon>
        <taxon>Whippomorpha</taxon>
        <taxon>Cetacea</taxon>
        <taxon>Mysticeti</taxon>
        <taxon>Balaenopteridae</taxon>
        <taxon>Balaenoptera</taxon>
    </lineage>
</organism>
<name>A0A643BSR7_BALPH</name>
<feature type="compositionally biased region" description="Basic and acidic residues" evidence="1">
    <location>
        <begin position="64"/>
        <end position="73"/>
    </location>
</feature>
<feature type="region of interest" description="Disordered" evidence="1">
    <location>
        <begin position="1"/>
        <end position="95"/>
    </location>
</feature>
<dbReference type="Proteomes" id="UP000437017">
    <property type="component" value="Unassembled WGS sequence"/>
</dbReference>
<evidence type="ECO:0000256" key="1">
    <source>
        <dbReference type="SAM" id="MobiDB-lite"/>
    </source>
</evidence>
<feature type="compositionally biased region" description="Gly residues" evidence="1">
    <location>
        <begin position="38"/>
        <end position="59"/>
    </location>
</feature>
<evidence type="ECO:0000313" key="3">
    <source>
        <dbReference type="Proteomes" id="UP000437017"/>
    </source>
</evidence>
<feature type="non-terminal residue" evidence="2">
    <location>
        <position position="95"/>
    </location>
</feature>
<reference evidence="2 3" key="1">
    <citation type="journal article" date="2019" name="PLoS ONE">
        <title>Genomic analyses reveal an absence of contemporary introgressive admixture between fin whales and blue whales, despite known hybrids.</title>
        <authorList>
            <person name="Westbury M.V."/>
            <person name="Petersen B."/>
            <person name="Lorenzen E.D."/>
        </authorList>
    </citation>
    <scope>NUCLEOTIDE SEQUENCE [LARGE SCALE GENOMIC DNA]</scope>
    <source>
        <strain evidence="2">FinWhale-01</strain>
    </source>
</reference>
<comment type="caution">
    <text evidence="2">The sequence shown here is derived from an EMBL/GenBank/DDBJ whole genome shotgun (WGS) entry which is preliminary data.</text>
</comment>
<accession>A0A643BSR7</accession>
<feature type="non-terminal residue" evidence="2">
    <location>
        <position position="1"/>
    </location>
</feature>
<evidence type="ECO:0000313" key="2">
    <source>
        <dbReference type="EMBL" id="KAB0390635.1"/>
    </source>
</evidence>